<reference evidence="1" key="1">
    <citation type="journal article" date="2021" name="Microb. Physiol.">
        <title>Proteogenomic Insights into the Physiology of Marine, Sulfate-Reducing, Filamentous Desulfonema limicola and Desulfonema magnum.</title>
        <authorList>
            <person name="Schnaars V."/>
            <person name="Wohlbrand L."/>
            <person name="Scheve S."/>
            <person name="Hinrichs C."/>
            <person name="Reinhardt R."/>
            <person name="Rabus R."/>
        </authorList>
    </citation>
    <scope>NUCLEOTIDE SEQUENCE</scope>
    <source>
        <strain evidence="1">4be13</strain>
    </source>
</reference>
<accession>A0A975BFB1</accession>
<evidence type="ECO:0000313" key="2">
    <source>
        <dbReference type="Proteomes" id="UP000663722"/>
    </source>
</evidence>
<gene>
    <name evidence="1" type="ORF">dnm_004380</name>
</gene>
<proteinExistence type="predicted"/>
<organism evidence="1 2">
    <name type="scientific">Desulfonema magnum</name>
    <dbReference type="NCBI Taxonomy" id="45655"/>
    <lineage>
        <taxon>Bacteria</taxon>
        <taxon>Pseudomonadati</taxon>
        <taxon>Thermodesulfobacteriota</taxon>
        <taxon>Desulfobacteria</taxon>
        <taxon>Desulfobacterales</taxon>
        <taxon>Desulfococcaceae</taxon>
        <taxon>Desulfonema</taxon>
    </lineage>
</organism>
<dbReference type="AlphaFoldDB" id="A0A975BFB1"/>
<protein>
    <submittedName>
        <fullName evidence="1">Uncharacterized protein</fullName>
    </submittedName>
</protein>
<name>A0A975BFB1_9BACT</name>
<keyword evidence="2" id="KW-1185">Reference proteome</keyword>
<evidence type="ECO:0000313" key="1">
    <source>
        <dbReference type="EMBL" id="QTA84442.1"/>
    </source>
</evidence>
<dbReference type="KEGG" id="dmm:dnm_004380"/>
<dbReference type="EMBL" id="CP061800">
    <property type="protein sequence ID" value="QTA84442.1"/>
    <property type="molecule type" value="Genomic_DNA"/>
</dbReference>
<sequence>MTNFDYEKKRQNVERISLFGFPKKPKKHGVMLAVEKAIQNRDLLSGKLKLFETPDLDAELFSACKEKLDAVYADRNSHIRSCLEMPSALTDIDNCIRILALAVNSLDSNEDVSDHANEITESFVKILKEGYLKKNEEISNDIAVNFYLLKFFFQLRFFFQSDSQKHFFVSIKEVIQEINVYSDTPILNLIFENIQKRTMYNKNKMLTDKLFRSEQMKTAYMQRIYDLSNNGKNHFLISLHLQALDNYSFFKGLSALDKTKLWYFINDYFQHYVEEYGNTTPCSEWFLKNAIQTFFITKNFIDEAPSSLVENNENFLTNYFNSYLLNEIMYRQSYTPKNLFAYHLKYISRTFSKIGYGRMGFYSELAALLVNRSYSEGVQRIKENKAFLKFYTDADEFGDTFFDSHLKDFILAHFIYNIEESLSLKLNLHSALDELISFSEEINFQNIPPLSHFIGELYKCYFEDINPDLTEKNSDELRYEKFIDVDNMIEFKSLNLELQFSIGIKLLVNYTNGWEAFISSWNYGFGNLDSDDGKHSFFKQVFSDKVTKSFKEFERIFHYPKHIPSSRLASLLHEIFLFLNSLPTKKLTATLGEDDIIRSNISKLILLINNNISSIGNPYLLYQFLNFTNRYKYFSQEKLLPSISKKDICVRISRLIHNLYQGILIYYWHSYDRRIIEEISSSDGV</sequence>
<dbReference type="RefSeq" id="WP_207680926.1">
    <property type="nucleotide sequence ID" value="NZ_CP061800.1"/>
</dbReference>
<dbReference type="Proteomes" id="UP000663722">
    <property type="component" value="Chromosome"/>
</dbReference>